<evidence type="ECO:0000256" key="4">
    <source>
        <dbReference type="SAM" id="MobiDB-lite"/>
    </source>
</evidence>
<keyword evidence="6" id="KW-1185">Reference proteome</keyword>
<evidence type="ECO:0000256" key="1">
    <source>
        <dbReference type="ARBA" id="ARBA00022574"/>
    </source>
</evidence>
<keyword evidence="2" id="KW-0677">Repeat</keyword>
<reference evidence="5 6" key="1">
    <citation type="journal article" date="2023" name="Elife">
        <title>Identification of key yeast species and microbe-microbe interactions impacting larval growth of Drosophila in the wild.</title>
        <authorList>
            <person name="Mure A."/>
            <person name="Sugiura Y."/>
            <person name="Maeda R."/>
            <person name="Honda K."/>
            <person name="Sakurai N."/>
            <person name="Takahashi Y."/>
            <person name="Watada M."/>
            <person name="Katoh T."/>
            <person name="Gotoh A."/>
            <person name="Gotoh Y."/>
            <person name="Taniguchi I."/>
            <person name="Nakamura K."/>
            <person name="Hayashi T."/>
            <person name="Katayama T."/>
            <person name="Uemura T."/>
            <person name="Hattori Y."/>
        </authorList>
    </citation>
    <scope>NUCLEOTIDE SEQUENCE [LARGE SCALE GENOMIC DNA]</scope>
    <source>
        <strain evidence="5 6">SB-73</strain>
    </source>
</reference>
<dbReference type="InterPro" id="IPR015943">
    <property type="entry name" value="WD40/YVTN_repeat-like_dom_sf"/>
</dbReference>
<dbReference type="PROSITE" id="PS50082">
    <property type="entry name" value="WD_REPEATS_2"/>
    <property type="match status" value="1"/>
</dbReference>
<dbReference type="Pfam" id="PF00400">
    <property type="entry name" value="WD40"/>
    <property type="match status" value="1"/>
</dbReference>
<dbReference type="SMART" id="SM00320">
    <property type="entry name" value="WD40"/>
    <property type="match status" value="4"/>
</dbReference>
<evidence type="ECO:0000313" key="6">
    <source>
        <dbReference type="Proteomes" id="UP001362899"/>
    </source>
</evidence>
<dbReference type="PANTHER" id="PTHR19848:SF8">
    <property type="entry name" value="F-BOX AND WD REPEAT DOMAIN CONTAINING 7"/>
    <property type="match status" value="1"/>
</dbReference>
<feature type="compositionally biased region" description="Basic and acidic residues" evidence="4">
    <location>
        <begin position="204"/>
        <end position="218"/>
    </location>
</feature>
<evidence type="ECO:0000256" key="3">
    <source>
        <dbReference type="PROSITE-ProRule" id="PRU00221"/>
    </source>
</evidence>
<dbReference type="Proteomes" id="UP001362899">
    <property type="component" value="Unassembled WGS sequence"/>
</dbReference>
<feature type="compositionally biased region" description="Acidic residues" evidence="4">
    <location>
        <begin position="227"/>
        <end position="239"/>
    </location>
</feature>
<comment type="caution">
    <text evidence="5">The sequence shown here is derived from an EMBL/GenBank/DDBJ whole genome shotgun (WGS) entry which is preliminary data.</text>
</comment>
<protein>
    <submittedName>
        <fullName evidence="5">Uncharacterized protein</fullName>
    </submittedName>
</protein>
<accession>A0AAV5RD60</accession>
<organism evidence="5 6">
    <name type="scientific">Starmerella bacillaris</name>
    <name type="common">Yeast</name>
    <name type="synonym">Candida zemplinina</name>
    <dbReference type="NCBI Taxonomy" id="1247836"/>
    <lineage>
        <taxon>Eukaryota</taxon>
        <taxon>Fungi</taxon>
        <taxon>Dikarya</taxon>
        <taxon>Ascomycota</taxon>
        <taxon>Saccharomycotina</taxon>
        <taxon>Dipodascomycetes</taxon>
        <taxon>Dipodascales</taxon>
        <taxon>Trichomonascaceae</taxon>
        <taxon>Starmerella</taxon>
    </lineage>
</organism>
<evidence type="ECO:0000313" key="5">
    <source>
        <dbReference type="EMBL" id="GMM49325.1"/>
    </source>
</evidence>
<dbReference type="PANTHER" id="PTHR19848">
    <property type="entry name" value="WD40 REPEAT PROTEIN"/>
    <property type="match status" value="1"/>
</dbReference>
<name>A0AAV5RD60_STABA</name>
<feature type="region of interest" description="Disordered" evidence="4">
    <location>
        <begin position="167"/>
        <end position="239"/>
    </location>
</feature>
<sequence>MYATLRGHKVPVRSIDFSSTGHEIASGDDDGRVNLWSTSLRRSFASWKPHENAILKVRFWGDDKLITHARDNKLKIWEVPKSKVPAENQSQARSDFEPVMVYEQDVNALNFCGFAISGKELPCYLALPATTDSEKIDVYHLDLGFKLSRPFKGIKWDENVVPYVDAYKGKGKHTPDKVKPDTKSKSKSNKQDLVDAITEVKNQMQDKKDQKDQKDKTSEPSTSGFDDFPDLDDLLPENDLDNRNGSVMTLEFTNYGLVAGYESGMIVIYKDGSPPVGIRAHRSTILSMVCQDEYIYSTGADKRTAVSNAETGQTETINRLKGRAGSLDISLDTNNSQKHRTLAVLACWDNVLRVFEATGSDKDKNKDKNKNKSTFEEYAEFKLEATVCKIVF</sequence>
<gene>
    <name evidence="5" type="ORF">DASB73_002830</name>
</gene>
<dbReference type="EMBL" id="BTGC01000001">
    <property type="protein sequence ID" value="GMM49325.1"/>
    <property type="molecule type" value="Genomic_DNA"/>
</dbReference>
<feature type="compositionally biased region" description="Basic and acidic residues" evidence="4">
    <location>
        <begin position="173"/>
        <end position="193"/>
    </location>
</feature>
<dbReference type="InterPro" id="IPR001680">
    <property type="entry name" value="WD40_rpt"/>
</dbReference>
<evidence type="ECO:0000256" key="2">
    <source>
        <dbReference type="ARBA" id="ARBA00022737"/>
    </source>
</evidence>
<keyword evidence="1 3" id="KW-0853">WD repeat</keyword>
<dbReference type="Gene3D" id="2.130.10.10">
    <property type="entry name" value="YVTN repeat-like/Quinoprotein amine dehydrogenase"/>
    <property type="match status" value="2"/>
</dbReference>
<dbReference type="PROSITE" id="PS50294">
    <property type="entry name" value="WD_REPEATS_REGION"/>
    <property type="match status" value="1"/>
</dbReference>
<dbReference type="InterPro" id="IPR036322">
    <property type="entry name" value="WD40_repeat_dom_sf"/>
</dbReference>
<feature type="repeat" description="WD" evidence="3">
    <location>
        <begin position="5"/>
        <end position="46"/>
    </location>
</feature>
<dbReference type="SUPFAM" id="SSF50978">
    <property type="entry name" value="WD40 repeat-like"/>
    <property type="match status" value="1"/>
</dbReference>
<proteinExistence type="predicted"/>
<dbReference type="AlphaFoldDB" id="A0AAV5RD60"/>